<evidence type="ECO:0000256" key="3">
    <source>
        <dbReference type="ARBA" id="ARBA00022989"/>
    </source>
</evidence>
<feature type="non-terminal residue" evidence="7">
    <location>
        <position position="295"/>
    </location>
</feature>
<evidence type="ECO:0000256" key="5">
    <source>
        <dbReference type="SAM" id="Phobius"/>
    </source>
</evidence>
<evidence type="ECO:0000259" key="6">
    <source>
        <dbReference type="Pfam" id="PF14940"/>
    </source>
</evidence>
<keyword evidence="4 5" id="KW-0472">Membrane</keyword>
<dbReference type="PANTHER" id="PTHR16002">
    <property type="entry name" value="TRANSMEMBRANE PROTEIN 248-LIKE"/>
    <property type="match status" value="1"/>
</dbReference>
<keyword evidence="2 5" id="KW-0812">Transmembrane</keyword>
<dbReference type="Proteomes" id="UP001059041">
    <property type="component" value="Linkage Group LG3"/>
</dbReference>
<dbReference type="AlphaFoldDB" id="A0A9W7X1A8"/>
<keyword evidence="8" id="KW-1185">Reference proteome</keyword>
<dbReference type="PANTHER" id="PTHR16002:SF6">
    <property type="entry name" value="INSULIN-LIKE GROWTH FACTOR-BINDING PROTEIN 3 RECEPTOR"/>
    <property type="match status" value="1"/>
</dbReference>
<evidence type="ECO:0000256" key="1">
    <source>
        <dbReference type="ARBA" id="ARBA00004370"/>
    </source>
</evidence>
<feature type="domain" description="TMEM248/TMEM219" evidence="6">
    <location>
        <begin position="9"/>
        <end position="228"/>
    </location>
</feature>
<organism evidence="7 8">
    <name type="scientific">Triplophysa rosa</name>
    <name type="common">Cave loach</name>
    <dbReference type="NCBI Taxonomy" id="992332"/>
    <lineage>
        <taxon>Eukaryota</taxon>
        <taxon>Metazoa</taxon>
        <taxon>Chordata</taxon>
        <taxon>Craniata</taxon>
        <taxon>Vertebrata</taxon>
        <taxon>Euteleostomi</taxon>
        <taxon>Actinopterygii</taxon>
        <taxon>Neopterygii</taxon>
        <taxon>Teleostei</taxon>
        <taxon>Ostariophysi</taxon>
        <taxon>Cypriniformes</taxon>
        <taxon>Nemacheilidae</taxon>
        <taxon>Triplophysa</taxon>
    </lineage>
</organism>
<dbReference type="InterPro" id="IPR039587">
    <property type="entry name" value="TMEM248/TMEM219_dom"/>
</dbReference>
<comment type="caution">
    <text evidence="7">The sequence shown here is derived from an EMBL/GenBank/DDBJ whole genome shotgun (WGS) entry which is preliminary data.</text>
</comment>
<keyword evidence="7" id="KW-0675">Receptor</keyword>
<evidence type="ECO:0000256" key="4">
    <source>
        <dbReference type="ARBA" id="ARBA00023136"/>
    </source>
</evidence>
<dbReference type="GO" id="GO:0016020">
    <property type="term" value="C:membrane"/>
    <property type="evidence" value="ECO:0007669"/>
    <property type="project" value="UniProtKB-SubCell"/>
</dbReference>
<comment type="subcellular location">
    <subcellularLocation>
        <location evidence="1">Membrane</location>
    </subcellularLocation>
</comment>
<keyword evidence="3 5" id="KW-1133">Transmembrane helix</keyword>
<proteinExistence type="predicted"/>
<dbReference type="EMBL" id="JAFHDT010000003">
    <property type="protein sequence ID" value="KAI7812302.1"/>
    <property type="molecule type" value="Genomic_DNA"/>
</dbReference>
<gene>
    <name evidence="7" type="ORF">IRJ41_022582</name>
</gene>
<name>A0A9W7X1A8_TRIRA</name>
<reference evidence="7" key="1">
    <citation type="submission" date="2021-02" db="EMBL/GenBank/DDBJ databases">
        <title>Comparative genomics reveals that relaxation of natural selection precedes convergent phenotypic evolution of cavefish.</title>
        <authorList>
            <person name="Peng Z."/>
        </authorList>
    </citation>
    <scope>NUCLEOTIDE SEQUENCE</scope>
    <source>
        <tissue evidence="7">Muscle</tissue>
    </source>
</reference>
<accession>A0A9W7X1A8</accession>
<feature type="transmembrane region" description="Helical" evidence="5">
    <location>
        <begin position="20"/>
        <end position="39"/>
    </location>
</feature>
<dbReference type="InterPro" id="IPR039493">
    <property type="entry name" value="TMEM248/TMEM219"/>
</dbReference>
<protein>
    <submittedName>
        <fullName evidence="7">Insulin-like growth factor-binding protein 3 receptor</fullName>
    </submittedName>
</protein>
<sequence length="295" mass="32008">GHWRPVSVLRGHLSRHPPVVVFFLCLLILSITFVCIGLYSQYHDIKNPDISLGWNQVLGSIAGFQFCTHLNDTDAHLEEDSPRMVEHAHRITTNVSMSTSHVSVLVPLVLMGNVPADSVVSATMLGSQLGVKGAPAKTSVNVSFHLHPDVPNNQTLGGTHTGPSLICLQLTALTHVLPQTPSPPECSLTKNVDETTSLVRAVAIETYEHDSPHCFSLGFTADPHLTVLLTQEEKAICRYHLLLVSVSLLVICVLMTLCGTCSSKSHSYQANDLQKTADILCSSSLVCFSLTFSSY</sequence>
<evidence type="ECO:0000313" key="7">
    <source>
        <dbReference type="EMBL" id="KAI7812302.1"/>
    </source>
</evidence>
<evidence type="ECO:0000313" key="8">
    <source>
        <dbReference type="Proteomes" id="UP001059041"/>
    </source>
</evidence>
<evidence type="ECO:0000256" key="2">
    <source>
        <dbReference type="ARBA" id="ARBA00022692"/>
    </source>
</evidence>
<feature type="transmembrane region" description="Helical" evidence="5">
    <location>
        <begin position="239"/>
        <end position="257"/>
    </location>
</feature>
<dbReference type="Pfam" id="PF14940">
    <property type="entry name" value="TMEM219"/>
    <property type="match status" value="1"/>
</dbReference>